<protein>
    <submittedName>
        <fullName evidence="3">Uncharacterized protein LOC111359145</fullName>
    </submittedName>
</protein>
<dbReference type="KEGG" id="sliu:111359145"/>
<evidence type="ECO:0000313" key="3">
    <source>
        <dbReference type="RefSeq" id="XP_022830362.1"/>
    </source>
</evidence>
<keyword evidence="2" id="KW-1185">Reference proteome</keyword>
<dbReference type="OrthoDB" id="7455276at2759"/>
<proteinExistence type="predicted"/>
<keyword evidence="1" id="KW-0732">Signal</keyword>
<organism evidence="2 3">
    <name type="scientific">Spodoptera litura</name>
    <name type="common">Asian cotton leafworm</name>
    <dbReference type="NCBI Taxonomy" id="69820"/>
    <lineage>
        <taxon>Eukaryota</taxon>
        <taxon>Metazoa</taxon>
        <taxon>Ecdysozoa</taxon>
        <taxon>Arthropoda</taxon>
        <taxon>Hexapoda</taxon>
        <taxon>Insecta</taxon>
        <taxon>Pterygota</taxon>
        <taxon>Neoptera</taxon>
        <taxon>Endopterygota</taxon>
        <taxon>Lepidoptera</taxon>
        <taxon>Glossata</taxon>
        <taxon>Ditrysia</taxon>
        <taxon>Noctuoidea</taxon>
        <taxon>Noctuidae</taxon>
        <taxon>Amphipyrinae</taxon>
        <taxon>Spodoptera</taxon>
    </lineage>
</organism>
<gene>
    <name evidence="3" type="primary">LOC111359145</name>
</gene>
<feature type="signal peptide" evidence="1">
    <location>
        <begin position="1"/>
        <end position="18"/>
    </location>
</feature>
<dbReference type="RefSeq" id="XP_022830362.1">
    <property type="nucleotide sequence ID" value="XM_022974594.1"/>
</dbReference>
<sequence length="264" mass="31751">MFVQKILFLVAHISGIHTAEDQITDNPSTDTNFLGLRNISGRMQYPQQEWTFENYVKKFEPATIWERIDRKKRYEGVNITEEEQSEMMLEGIDTFDEIMNMKIENGNPKLILERDGRRGWKSNTAGTPFNMNDRFFLRRRLYELMKQVIYQTRNKMIVTQFSRDLHKNSSLYKMGFLMSKVDNLIKIYSMFSLRALRGCTLHVEWIFNRYPTYDMLNANERQLSLLFNIELLVELLRRNDKTCRRIFKKHKLNRKDHFDAEFED</sequence>
<name>A0A9J7EKU0_SPOLT</name>
<reference evidence="3" key="1">
    <citation type="submission" date="2025-08" db="UniProtKB">
        <authorList>
            <consortium name="RefSeq"/>
        </authorList>
    </citation>
    <scope>IDENTIFICATION</scope>
    <source>
        <strain evidence="3">Ishihara</strain>
        <tissue evidence="3">Whole body</tissue>
    </source>
</reference>
<accession>A0A9J7EKU0</accession>
<evidence type="ECO:0000256" key="1">
    <source>
        <dbReference type="SAM" id="SignalP"/>
    </source>
</evidence>
<dbReference type="AlphaFoldDB" id="A0A9J7EKU0"/>
<dbReference type="Proteomes" id="UP000301870">
    <property type="component" value="Chromosome 28"/>
</dbReference>
<feature type="chain" id="PRO_5039904642" evidence="1">
    <location>
        <begin position="19"/>
        <end position="264"/>
    </location>
</feature>
<evidence type="ECO:0000313" key="2">
    <source>
        <dbReference type="Proteomes" id="UP000301870"/>
    </source>
</evidence>
<dbReference type="GeneID" id="111359145"/>